<dbReference type="Gene3D" id="1.10.287.1120">
    <property type="entry name" value="Bipartite methylase S protein"/>
    <property type="match status" value="1"/>
</dbReference>
<keyword evidence="6" id="KW-1185">Reference proteome</keyword>
<evidence type="ECO:0000256" key="2">
    <source>
        <dbReference type="ARBA" id="ARBA00022747"/>
    </source>
</evidence>
<feature type="domain" description="Type I restriction modification DNA specificity" evidence="4">
    <location>
        <begin position="224"/>
        <end position="403"/>
    </location>
</feature>
<dbReference type="SUPFAM" id="SSF116734">
    <property type="entry name" value="DNA methylase specificity domain"/>
    <property type="match status" value="2"/>
</dbReference>
<dbReference type="Pfam" id="PF01420">
    <property type="entry name" value="Methylase_S"/>
    <property type="match status" value="2"/>
</dbReference>
<keyword evidence="5" id="KW-0540">Nuclease</keyword>
<accession>A0ABR8CBE7</accession>
<evidence type="ECO:0000256" key="3">
    <source>
        <dbReference type="ARBA" id="ARBA00023125"/>
    </source>
</evidence>
<keyword evidence="2" id="KW-0680">Restriction system</keyword>
<keyword evidence="3" id="KW-0238">DNA-binding</keyword>
<dbReference type="EMBL" id="JACJQY010000018">
    <property type="protein sequence ID" value="MBD2317661.1"/>
    <property type="molecule type" value="Genomic_DNA"/>
</dbReference>
<dbReference type="InterPro" id="IPR052021">
    <property type="entry name" value="Type-I_RS_S_subunit"/>
</dbReference>
<gene>
    <name evidence="5" type="ORF">H6G05_12495</name>
</gene>
<evidence type="ECO:0000313" key="5">
    <source>
        <dbReference type="EMBL" id="MBD2317661.1"/>
    </source>
</evidence>
<keyword evidence="5" id="KW-0378">Hydrolase</keyword>
<evidence type="ECO:0000259" key="4">
    <source>
        <dbReference type="Pfam" id="PF01420"/>
    </source>
</evidence>
<protein>
    <submittedName>
        <fullName evidence="5">Restriction endonuclease subunit S</fullName>
    </submittedName>
</protein>
<dbReference type="InterPro" id="IPR000055">
    <property type="entry name" value="Restrct_endonuc_typeI_TRD"/>
</dbReference>
<dbReference type="InterPro" id="IPR044946">
    <property type="entry name" value="Restrct_endonuc_typeI_TRD_sf"/>
</dbReference>
<name>A0ABR8CBE7_9CYAN</name>
<proteinExistence type="inferred from homology"/>
<evidence type="ECO:0000313" key="6">
    <source>
        <dbReference type="Proteomes" id="UP000618445"/>
    </source>
</evidence>
<sequence length="418" mass="47620">MGNWLKKNVPVLRFPEFKKSWQPKTLEELADWSSGGTPSKDNPDYWGGDISWISASSMYFNILSDSEQKITELGLKNGSRLATKDSILILVRGSILYNRIPMGITGRDLAFNQDVKALEIHDKRELFFLFYWLKANENLLKSLVSGTGIGAGKLDTSQLKALIVFKPLIAEQEKIASFLGAVDTRLTQLRRKHELLQTYKRGVMQKIFSQQIRFRCDDGQPFHNWEKKKLGDMAINGFSNGVFNDPSKVGWGYRLINVKDIYTSRSINVDSLTMLNLEEEEFRKNQAEYGDIFFTRSSLVKEGIAHSNILLSQDQDITYDGHLIRFRFNHEFYLPQFLGLALKSAKVRQQLVARGKTGTMTTIGQEDIASVQALIPCKQEQEKIAGFLTAIDQKIEAIAKQIELTEQFKKGLLQKMFV</sequence>
<dbReference type="PANTHER" id="PTHR30408">
    <property type="entry name" value="TYPE-1 RESTRICTION ENZYME ECOKI SPECIFICITY PROTEIN"/>
    <property type="match status" value="1"/>
</dbReference>
<dbReference type="RefSeq" id="WP_190578490.1">
    <property type="nucleotide sequence ID" value="NZ_CAWPQU010000010.1"/>
</dbReference>
<evidence type="ECO:0000256" key="1">
    <source>
        <dbReference type="ARBA" id="ARBA00010923"/>
    </source>
</evidence>
<dbReference type="GO" id="GO:0004519">
    <property type="term" value="F:endonuclease activity"/>
    <property type="evidence" value="ECO:0007669"/>
    <property type="project" value="UniProtKB-KW"/>
</dbReference>
<dbReference type="CDD" id="cd17249">
    <property type="entry name" value="RMtype1_S_EcoR124I-TRD2-CR2_like"/>
    <property type="match status" value="1"/>
</dbReference>
<keyword evidence="5" id="KW-0255">Endonuclease</keyword>
<reference evidence="5 6" key="1">
    <citation type="journal article" date="2020" name="ISME J.">
        <title>Comparative genomics reveals insights into cyanobacterial evolution and habitat adaptation.</title>
        <authorList>
            <person name="Chen M.Y."/>
            <person name="Teng W.K."/>
            <person name="Zhao L."/>
            <person name="Hu C.X."/>
            <person name="Zhou Y.K."/>
            <person name="Han B.P."/>
            <person name="Song L.R."/>
            <person name="Shu W.S."/>
        </authorList>
    </citation>
    <scope>NUCLEOTIDE SEQUENCE [LARGE SCALE GENOMIC DNA]</scope>
    <source>
        <strain evidence="5 6">FACHB-1050</strain>
    </source>
</reference>
<dbReference type="Gene3D" id="3.90.220.20">
    <property type="entry name" value="DNA methylase specificity domains"/>
    <property type="match status" value="2"/>
</dbReference>
<comment type="similarity">
    <text evidence="1">Belongs to the type-I restriction system S methylase family.</text>
</comment>
<feature type="domain" description="Type I restriction modification DNA specificity" evidence="4">
    <location>
        <begin position="19"/>
        <end position="195"/>
    </location>
</feature>
<dbReference type="Proteomes" id="UP000618445">
    <property type="component" value="Unassembled WGS sequence"/>
</dbReference>
<dbReference type="PANTHER" id="PTHR30408:SF13">
    <property type="entry name" value="TYPE I RESTRICTION ENZYME HINDI SPECIFICITY SUBUNIT"/>
    <property type="match status" value="1"/>
</dbReference>
<dbReference type="CDD" id="cd17517">
    <property type="entry name" value="RMtype1_S_EcoKI_StySPI-TRD2-CR2_like"/>
    <property type="match status" value="1"/>
</dbReference>
<comment type="caution">
    <text evidence="5">The sequence shown here is derived from an EMBL/GenBank/DDBJ whole genome shotgun (WGS) entry which is preliminary data.</text>
</comment>
<organism evidence="5 6">
    <name type="scientific">Phormidium tenue FACHB-1050</name>
    <dbReference type="NCBI Taxonomy" id="2692857"/>
    <lineage>
        <taxon>Bacteria</taxon>
        <taxon>Bacillati</taxon>
        <taxon>Cyanobacteriota</taxon>
        <taxon>Cyanophyceae</taxon>
        <taxon>Oscillatoriophycideae</taxon>
        <taxon>Oscillatoriales</taxon>
        <taxon>Oscillatoriaceae</taxon>
        <taxon>Phormidium</taxon>
    </lineage>
</organism>